<organism evidence="2 3">
    <name type="scientific">Candidatus Iainarchaeum sp</name>
    <dbReference type="NCBI Taxonomy" id="3101447"/>
    <lineage>
        <taxon>Archaea</taxon>
        <taxon>Candidatus Iainarchaeota</taxon>
        <taxon>Candidatus Iainarchaeia</taxon>
        <taxon>Candidatus Iainarchaeales</taxon>
        <taxon>Candidatus Iainarchaeaceae</taxon>
        <taxon>Candidatus Iainarchaeum</taxon>
    </lineage>
</organism>
<keyword evidence="1" id="KW-0812">Transmembrane</keyword>
<feature type="transmembrane region" description="Helical" evidence="1">
    <location>
        <begin position="200"/>
        <end position="217"/>
    </location>
</feature>
<reference evidence="2" key="1">
    <citation type="submission" date="2021-03" db="EMBL/GenBank/DDBJ databases">
        <authorList>
            <person name="Jaffe A."/>
        </authorList>
    </citation>
    <scope>NUCLEOTIDE SEQUENCE</scope>
    <source>
        <strain evidence="2">RIFCSPLOWO2_01_FULL_58_19</strain>
    </source>
</reference>
<feature type="transmembrane region" description="Helical" evidence="1">
    <location>
        <begin position="162"/>
        <end position="188"/>
    </location>
</feature>
<evidence type="ECO:0000313" key="2">
    <source>
        <dbReference type="EMBL" id="MBS3062979.1"/>
    </source>
</evidence>
<sequence>MAFNAKTALLASLFVLVLAFLFKPVELLVHAFTKTYFEGNSFGKSLAFFGWLLLYFGVLHLKDHGRLPAFFLRNPHPFHWFLYMVCLASLTGFFLHFLVLYTTVPGFTLQDSSSIVGTLIGSGDRIEWEASYLGHTHEGKIALSQVTQWLGAPLKYDTGRPMYAIVPFAALFSLALLVMLFFAAYFALQEGLAAYSGQHNVRPMLWGIVSFGLLVVMLDGNFFTAASQLLIGLLLFYWLKARSGLALKPWQEFLYPLFGTGGILFLGSYLFGATIAATYAFSVLAFSLLCLVLFLRRFAVPHRVVWLLLLLFFGYQTFDALVGTGFGRVLHPGEKAVFFVYGVPADARDPEIAGLLAPHLDEVVVERHGWIAFFRGTVKSLTAAKFLETSLTEGLGPQGYLFVVYLRDQEYSTLLRSPNDLSGLESVASDFVSVRAAGSGSYTLTGPLDPLYANLFTLNYLHAAGNENPVVISR</sequence>
<accession>A0A8T4LBI3</accession>
<dbReference type="EMBL" id="JAGVWE010000003">
    <property type="protein sequence ID" value="MBS3062979.1"/>
    <property type="molecule type" value="Genomic_DNA"/>
</dbReference>
<feature type="transmembrane region" description="Helical" evidence="1">
    <location>
        <begin position="41"/>
        <end position="59"/>
    </location>
</feature>
<keyword evidence="1" id="KW-1133">Transmembrane helix</keyword>
<evidence type="ECO:0000256" key="1">
    <source>
        <dbReference type="SAM" id="Phobius"/>
    </source>
</evidence>
<comment type="caution">
    <text evidence="2">The sequence shown here is derived from an EMBL/GenBank/DDBJ whole genome shotgun (WGS) entry which is preliminary data.</text>
</comment>
<dbReference type="AlphaFoldDB" id="A0A8T4LBI3"/>
<feature type="transmembrane region" description="Helical" evidence="1">
    <location>
        <begin position="80"/>
        <end position="101"/>
    </location>
</feature>
<feature type="transmembrane region" description="Helical" evidence="1">
    <location>
        <begin position="253"/>
        <end position="271"/>
    </location>
</feature>
<proteinExistence type="predicted"/>
<reference evidence="2" key="2">
    <citation type="submission" date="2021-05" db="EMBL/GenBank/DDBJ databases">
        <title>Protein family content uncovers lineage relationships and bacterial pathway maintenance mechanisms in DPANN archaea.</title>
        <authorList>
            <person name="Castelle C.J."/>
            <person name="Meheust R."/>
            <person name="Jaffe A.L."/>
            <person name="Seitz K."/>
            <person name="Gong X."/>
            <person name="Baker B.J."/>
            <person name="Banfield J.F."/>
        </authorList>
    </citation>
    <scope>NUCLEOTIDE SEQUENCE</scope>
    <source>
        <strain evidence="2">RIFCSPLOWO2_01_FULL_58_19</strain>
    </source>
</reference>
<evidence type="ECO:0000313" key="3">
    <source>
        <dbReference type="Proteomes" id="UP000678237"/>
    </source>
</evidence>
<gene>
    <name evidence="2" type="ORF">J4203_03840</name>
</gene>
<feature type="transmembrane region" description="Helical" evidence="1">
    <location>
        <begin position="277"/>
        <end position="295"/>
    </location>
</feature>
<protein>
    <submittedName>
        <fullName evidence="2">Uncharacterized protein</fullName>
    </submittedName>
</protein>
<keyword evidence="1" id="KW-0472">Membrane</keyword>
<name>A0A8T4LBI3_9ARCH</name>
<feature type="transmembrane region" description="Helical" evidence="1">
    <location>
        <begin position="304"/>
        <end position="326"/>
    </location>
</feature>
<dbReference type="Proteomes" id="UP000678237">
    <property type="component" value="Unassembled WGS sequence"/>
</dbReference>